<keyword evidence="1" id="KW-1133">Transmembrane helix</keyword>
<feature type="transmembrane region" description="Helical" evidence="1">
    <location>
        <begin position="135"/>
        <end position="157"/>
    </location>
</feature>
<feature type="transmembrane region" description="Helical" evidence="1">
    <location>
        <begin position="57"/>
        <end position="75"/>
    </location>
</feature>
<accession>A0A1Y2CFE1</accession>
<feature type="transmembrane region" description="Helical" evidence="1">
    <location>
        <begin position="232"/>
        <end position="252"/>
    </location>
</feature>
<comment type="caution">
    <text evidence="2">The sequence shown here is derived from an EMBL/GenBank/DDBJ whole genome shotgun (WGS) entry which is preliminary data.</text>
</comment>
<proteinExistence type="predicted"/>
<evidence type="ECO:0000313" key="2">
    <source>
        <dbReference type="EMBL" id="ORY45015.1"/>
    </source>
</evidence>
<name>A0A1Y2CFE1_9FUNG</name>
<protein>
    <submittedName>
        <fullName evidence="2">Uncharacterized protein</fullName>
    </submittedName>
</protein>
<sequence>MQAIFDYVDANPLNFYDTIWNKYDIYQKLVTPHLRCELFPWIIVILTLNSQNLRKPIILILFAHFFIRYLGDLFYQTQYILPTDKAKYSWPSSMTIWYVSYGVGNIFFSLGEIIGDWYPLLRTKAVANNGKKVKFVYATCILYNLSKILGMFCYFYDIDLTYLDGGLINPKTAIFKIRWWSIIALIQVTSCIYDISVIYALKACLFNRLKEFKNSGRHNFLEKFQRISEFRIVVSMAISLIFLPFVFFFVYVNMNSCQKSPEKCDFSIDFSLENIRRVVICLNYNFMFIDQILLRRYAERSNQRLKTISSKSINYNNKSKSMQNDSYNHEYNEINKYNMNLPNSTSYNSQPYSSHTSSKGLLFSETIMNNKNGDDSYSNPFVQTNNFGTNISNNNDDDVNIDVNNNYKDSSYYMNSLISDLKSNTNNYNKYENSNNYNKNSMSYY</sequence>
<reference evidence="2 3" key="1">
    <citation type="submission" date="2016-08" db="EMBL/GenBank/DDBJ databases">
        <title>A Parts List for Fungal Cellulosomes Revealed by Comparative Genomics.</title>
        <authorList>
            <consortium name="DOE Joint Genome Institute"/>
            <person name="Haitjema C.H."/>
            <person name="Gilmore S.P."/>
            <person name="Henske J.K."/>
            <person name="Solomon K.V."/>
            <person name="De Groot R."/>
            <person name="Kuo A."/>
            <person name="Mondo S.J."/>
            <person name="Salamov A.A."/>
            <person name="Labutti K."/>
            <person name="Zhao Z."/>
            <person name="Chiniquy J."/>
            <person name="Barry K."/>
            <person name="Brewer H.M."/>
            <person name="Purvine S.O."/>
            <person name="Wright A.T."/>
            <person name="Boxma B."/>
            <person name="Van Alen T."/>
            <person name="Hackstein J.H."/>
            <person name="Baker S.E."/>
            <person name="Grigoriev I.V."/>
            <person name="O'Malley M.A."/>
        </authorList>
    </citation>
    <scope>NUCLEOTIDE SEQUENCE [LARGE SCALE GENOMIC DNA]</scope>
    <source>
        <strain evidence="2 3">G1</strain>
    </source>
</reference>
<dbReference type="AlphaFoldDB" id="A0A1Y2CFE1"/>
<dbReference type="Proteomes" id="UP000193920">
    <property type="component" value="Unassembled WGS sequence"/>
</dbReference>
<evidence type="ECO:0000256" key="1">
    <source>
        <dbReference type="SAM" id="Phobius"/>
    </source>
</evidence>
<gene>
    <name evidence="2" type="ORF">LY90DRAFT_671580</name>
</gene>
<dbReference type="OrthoDB" id="10544146at2759"/>
<feature type="transmembrane region" description="Helical" evidence="1">
    <location>
        <begin position="177"/>
        <end position="201"/>
    </location>
</feature>
<keyword evidence="1" id="KW-0812">Transmembrane</keyword>
<evidence type="ECO:0000313" key="3">
    <source>
        <dbReference type="Proteomes" id="UP000193920"/>
    </source>
</evidence>
<dbReference type="EMBL" id="MCOG01000112">
    <property type="protein sequence ID" value="ORY45015.1"/>
    <property type="molecule type" value="Genomic_DNA"/>
</dbReference>
<keyword evidence="1" id="KW-0472">Membrane</keyword>
<feature type="transmembrane region" description="Helical" evidence="1">
    <location>
        <begin position="95"/>
        <end position="114"/>
    </location>
</feature>
<organism evidence="2 3">
    <name type="scientific">Neocallimastix californiae</name>
    <dbReference type="NCBI Taxonomy" id="1754190"/>
    <lineage>
        <taxon>Eukaryota</taxon>
        <taxon>Fungi</taxon>
        <taxon>Fungi incertae sedis</taxon>
        <taxon>Chytridiomycota</taxon>
        <taxon>Chytridiomycota incertae sedis</taxon>
        <taxon>Neocallimastigomycetes</taxon>
        <taxon>Neocallimastigales</taxon>
        <taxon>Neocallimastigaceae</taxon>
        <taxon>Neocallimastix</taxon>
    </lineage>
</organism>
<keyword evidence="3" id="KW-1185">Reference proteome</keyword>